<keyword evidence="2" id="KW-1185">Reference proteome</keyword>
<dbReference type="AlphaFoldDB" id="L9X228"/>
<comment type="caution">
    <text evidence="1">The sequence shown here is derived from an EMBL/GenBank/DDBJ whole genome shotgun (WGS) entry which is preliminary data.</text>
</comment>
<reference evidence="1 2" key="1">
    <citation type="journal article" date="2014" name="PLoS Genet.">
        <title>Phylogenetically driven sequencing of extremely halophilic archaea reveals strategies for static and dynamic osmo-response.</title>
        <authorList>
            <person name="Becker E.A."/>
            <person name="Seitzer P.M."/>
            <person name="Tritt A."/>
            <person name="Larsen D."/>
            <person name="Krusor M."/>
            <person name="Yao A.I."/>
            <person name="Wu D."/>
            <person name="Madern D."/>
            <person name="Eisen J.A."/>
            <person name="Darling A.E."/>
            <person name="Facciotti M.T."/>
        </authorList>
    </citation>
    <scope>NUCLEOTIDE SEQUENCE [LARGE SCALE GENOMIC DNA]</scope>
    <source>
        <strain evidence="1 2">DSM 18795</strain>
    </source>
</reference>
<proteinExistence type="predicted"/>
<dbReference type="EMBL" id="AOIA01000127">
    <property type="protein sequence ID" value="ELY55785.1"/>
    <property type="molecule type" value="Genomic_DNA"/>
</dbReference>
<gene>
    <name evidence="1" type="ORF">C492_15046</name>
</gene>
<protein>
    <submittedName>
        <fullName evidence="1">Uncharacterized protein</fullName>
    </submittedName>
</protein>
<sequence length="106" mass="11526">MNLQILGSIYAMLGSNMIHPLGTPILFLHLEISGKLFVHLATNSLFSRGLSWMGPLWGLVSTETALTVLSKFLNRLATRGASSLQIGTKGSFTSLIFRDGPEHIGR</sequence>
<dbReference type="Proteomes" id="UP000011531">
    <property type="component" value="Unassembled WGS sequence"/>
</dbReference>
<organism evidence="1 2">
    <name type="scientific">Natronococcus jeotgali DSM 18795</name>
    <dbReference type="NCBI Taxonomy" id="1227498"/>
    <lineage>
        <taxon>Archaea</taxon>
        <taxon>Methanobacteriati</taxon>
        <taxon>Methanobacteriota</taxon>
        <taxon>Stenosarchaea group</taxon>
        <taxon>Halobacteria</taxon>
        <taxon>Halobacteriales</taxon>
        <taxon>Natrialbaceae</taxon>
        <taxon>Natronococcus</taxon>
    </lineage>
</organism>
<evidence type="ECO:0000313" key="2">
    <source>
        <dbReference type="Proteomes" id="UP000011531"/>
    </source>
</evidence>
<name>L9X228_9EURY</name>
<accession>L9X228</accession>
<evidence type="ECO:0000313" key="1">
    <source>
        <dbReference type="EMBL" id="ELY55785.1"/>
    </source>
</evidence>